<dbReference type="SUPFAM" id="SSF57889">
    <property type="entry name" value="Cysteine-rich domain"/>
    <property type="match status" value="2"/>
</dbReference>
<dbReference type="SMART" id="SM00109">
    <property type="entry name" value="C1"/>
    <property type="match status" value="3"/>
</dbReference>
<dbReference type="STRING" id="35608.A0A2U1NVY3"/>
<evidence type="ECO:0000256" key="1">
    <source>
        <dbReference type="ARBA" id="ARBA00022723"/>
    </source>
</evidence>
<dbReference type="AlphaFoldDB" id="A0A2U1NVY3"/>
<keyword evidence="8" id="KW-1185">Reference proteome</keyword>
<dbReference type="PROSITE" id="PS50016">
    <property type="entry name" value="ZF_PHD_2"/>
    <property type="match status" value="1"/>
</dbReference>
<accession>A0A2U1NVY3</accession>
<proteinExistence type="predicted"/>
<keyword evidence="4" id="KW-0862">Zinc</keyword>
<protein>
    <submittedName>
        <fullName evidence="7">C1-like protein</fullName>
    </submittedName>
</protein>
<dbReference type="Gene3D" id="3.30.60.20">
    <property type="match status" value="1"/>
</dbReference>
<keyword evidence="3 5" id="KW-0863">Zinc-finger</keyword>
<evidence type="ECO:0000256" key="2">
    <source>
        <dbReference type="ARBA" id="ARBA00022737"/>
    </source>
</evidence>
<evidence type="ECO:0000313" key="7">
    <source>
        <dbReference type="EMBL" id="PWA77683.1"/>
    </source>
</evidence>
<dbReference type="InterPro" id="IPR019787">
    <property type="entry name" value="Znf_PHD-finger"/>
</dbReference>
<organism evidence="7 8">
    <name type="scientific">Artemisia annua</name>
    <name type="common">Sweet wormwood</name>
    <dbReference type="NCBI Taxonomy" id="35608"/>
    <lineage>
        <taxon>Eukaryota</taxon>
        <taxon>Viridiplantae</taxon>
        <taxon>Streptophyta</taxon>
        <taxon>Embryophyta</taxon>
        <taxon>Tracheophyta</taxon>
        <taxon>Spermatophyta</taxon>
        <taxon>Magnoliopsida</taxon>
        <taxon>eudicotyledons</taxon>
        <taxon>Gunneridae</taxon>
        <taxon>Pentapetalae</taxon>
        <taxon>asterids</taxon>
        <taxon>campanulids</taxon>
        <taxon>Asterales</taxon>
        <taxon>Asteraceae</taxon>
        <taxon>Asteroideae</taxon>
        <taxon>Anthemideae</taxon>
        <taxon>Artemisiinae</taxon>
        <taxon>Artemisia</taxon>
    </lineage>
</organism>
<dbReference type="SMART" id="SM00249">
    <property type="entry name" value="PHD"/>
    <property type="match status" value="2"/>
</dbReference>
<dbReference type="InterPro" id="IPR002219">
    <property type="entry name" value="PKC_DAG/PE"/>
</dbReference>
<comment type="caution">
    <text evidence="7">The sequence shown here is derived from an EMBL/GenBank/DDBJ whole genome shotgun (WGS) entry which is preliminary data.</text>
</comment>
<gene>
    <name evidence="7" type="ORF">CTI12_AA222000</name>
</gene>
<evidence type="ECO:0000259" key="6">
    <source>
        <dbReference type="PROSITE" id="PS50016"/>
    </source>
</evidence>
<name>A0A2U1NVY3_ARTAN</name>
<dbReference type="PANTHER" id="PTHR32410:SF216">
    <property type="entry name" value="PHORBOL-ESTER_DAG-TYPE DOMAIN-CONTAINING PROTEIN"/>
    <property type="match status" value="1"/>
</dbReference>
<dbReference type="Pfam" id="PF03107">
    <property type="entry name" value="C1_2"/>
    <property type="match status" value="4"/>
</dbReference>
<dbReference type="EMBL" id="PKPP01002092">
    <property type="protein sequence ID" value="PWA77683.1"/>
    <property type="molecule type" value="Genomic_DNA"/>
</dbReference>
<dbReference type="Gene3D" id="3.30.40.10">
    <property type="entry name" value="Zinc/RING finger domain, C3HC4 (zinc finger)"/>
    <property type="match status" value="1"/>
</dbReference>
<dbReference type="InterPro" id="IPR013083">
    <property type="entry name" value="Znf_RING/FYVE/PHD"/>
</dbReference>
<keyword evidence="1" id="KW-0479">Metal-binding</keyword>
<dbReference type="InterPro" id="IPR053192">
    <property type="entry name" value="Vacuole_Formation_Reg"/>
</dbReference>
<dbReference type="OrthoDB" id="1683438at2759"/>
<dbReference type="GO" id="GO:0008270">
    <property type="term" value="F:zinc ion binding"/>
    <property type="evidence" value="ECO:0007669"/>
    <property type="project" value="UniProtKB-KW"/>
</dbReference>
<feature type="domain" description="PHD-type" evidence="6">
    <location>
        <begin position="160"/>
        <end position="228"/>
    </location>
</feature>
<dbReference type="InterPro" id="IPR001965">
    <property type="entry name" value="Znf_PHD"/>
</dbReference>
<evidence type="ECO:0000256" key="3">
    <source>
        <dbReference type="ARBA" id="ARBA00022771"/>
    </source>
</evidence>
<evidence type="ECO:0000256" key="4">
    <source>
        <dbReference type="ARBA" id="ARBA00022833"/>
    </source>
</evidence>
<evidence type="ECO:0000256" key="5">
    <source>
        <dbReference type="PROSITE-ProRule" id="PRU00146"/>
    </source>
</evidence>
<keyword evidence="2" id="KW-0677">Repeat</keyword>
<dbReference type="InterPro" id="IPR004146">
    <property type="entry name" value="DC1"/>
</dbReference>
<reference evidence="7 8" key="1">
    <citation type="journal article" date="2018" name="Mol. Plant">
        <title>The genome of Artemisia annua provides insight into the evolution of Asteraceae family and artemisinin biosynthesis.</title>
        <authorList>
            <person name="Shen Q."/>
            <person name="Zhang L."/>
            <person name="Liao Z."/>
            <person name="Wang S."/>
            <person name="Yan T."/>
            <person name="Shi P."/>
            <person name="Liu M."/>
            <person name="Fu X."/>
            <person name="Pan Q."/>
            <person name="Wang Y."/>
            <person name="Lv Z."/>
            <person name="Lu X."/>
            <person name="Zhang F."/>
            <person name="Jiang W."/>
            <person name="Ma Y."/>
            <person name="Chen M."/>
            <person name="Hao X."/>
            <person name="Li L."/>
            <person name="Tang Y."/>
            <person name="Lv G."/>
            <person name="Zhou Y."/>
            <person name="Sun X."/>
            <person name="Brodelius P.E."/>
            <person name="Rose J.K.C."/>
            <person name="Tang K."/>
        </authorList>
    </citation>
    <scope>NUCLEOTIDE SEQUENCE [LARGE SCALE GENOMIC DNA]</scope>
    <source>
        <strain evidence="8">cv. Huhao1</strain>
        <tissue evidence="7">Leaf</tissue>
    </source>
</reference>
<sequence>MGEINHFSHVEHSLKLIENWETIVDDHGEKKGEVRCEGCREPILTVGGAAYGCILCRYFWHKTCAELPPTINHKSHPFNPLTLTNSNKSFYCDLCGNARQLIEGFSYKCIRCDFDACVKCGVVFVAQQAAADALKEEASIKFEHDGHPQHTLTLQLRPAAFLCDACNTKDEGLFYQCDSCDFWIHKTCASLAPTIDLPHHPNHPLVLVYLLPERFYNYPYYCEFCDKRIMQNDWLYHCANCRYFAHIKCALKAEQTFVSSTKSIVDLLQFTDPLKLLYSGKVSSDDDEDPVEVNHWSHDHPLILNVESRDGCSFTLHKYCAQLPLTLPHQLHPDHSLDLVDTSGGYWLVHVGRGERRGKWWLSLRLVDPGILKRGKCDGLVRELGPGWFMLV</sequence>
<dbReference type="PANTHER" id="PTHR32410">
    <property type="entry name" value="CYSTEINE/HISTIDINE-RICH C1 DOMAIN FAMILY PROTEIN"/>
    <property type="match status" value="1"/>
</dbReference>
<dbReference type="Proteomes" id="UP000245207">
    <property type="component" value="Unassembled WGS sequence"/>
</dbReference>
<dbReference type="InterPro" id="IPR046349">
    <property type="entry name" value="C1-like_sf"/>
</dbReference>
<evidence type="ECO:0000313" key="8">
    <source>
        <dbReference type="Proteomes" id="UP000245207"/>
    </source>
</evidence>